<dbReference type="InterPro" id="IPR002938">
    <property type="entry name" value="FAD-bd"/>
</dbReference>
<dbReference type="PANTHER" id="PTHR13789">
    <property type="entry name" value="MONOOXYGENASE"/>
    <property type="match status" value="1"/>
</dbReference>
<organism evidence="4 5">
    <name type="scientific">Actinomadura montaniterrae</name>
    <dbReference type="NCBI Taxonomy" id="1803903"/>
    <lineage>
        <taxon>Bacteria</taxon>
        <taxon>Bacillati</taxon>
        <taxon>Actinomycetota</taxon>
        <taxon>Actinomycetes</taxon>
        <taxon>Streptosporangiales</taxon>
        <taxon>Thermomonosporaceae</taxon>
        <taxon>Actinomadura</taxon>
    </lineage>
</organism>
<evidence type="ECO:0000256" key="1">
    <source>
        <dbReference type="ARBA" id="ARBA00023002"/>
    </source>
</evidence>
<gene>
    <name evidence="4" type="ORF">F9B16_47710</name>
</gene>
<evidence type="ECO:0000259" key="3">
    <source>
        <dbReference type="Pfam" id="PF01494"/>
    </source>
</evidence>
<dbReference type="GO" id="GO:0071949">
    <property type="term" value="F:FAD binding"/>
    <property type="evidence" value="ECO:0007669"/>
    <property type="project" value="InterPro"/>
</dbReference>
<name>A0A6L3VKM9_9ACTN</name>
<dbReference type="Pfam" id="PF01494">
    <property type="entry name" value="FAD_binding_3"/>
    <property type="match status" value="1"/>
</dbReference>
<evidence type="ECO:0000313" key="5">
    <source>
        <dbReference type="Proteomes" id="UP000483004"/>
    </source>
</evidence>
<feature type="domain" description="FAD-binding" evidence="3">
    <location>
        <begin position="7"/>
        <end position="345"/>
    </location>
</feature>
<keyword evidence="1" id="KW-0560">Oxidoreductase</keyword>
<dbReference type="InterPro" id="IPR036188">
    <property type="entry name" value="FAD/NAD-bd_sf"/>
</dbReference>
<dbReference type="Proteomes" id="UP000483004">
    <property type="component" value="Unassembled WGS sequence"/>
</dbReference>
<proteinExistence type="predicted"/>
<comment type="caution">
    <text evidence="4">The sequence shown here is derived from an EMBL/GenBank/DDBJ whole genome shotgun (WGS) entry which is preliminary data.</text>
</comment>
<dbReference type="PANTHER" id="PTHR13789:SF309">
    <property type="entry name" value="PUTATIVE (AFU_ORTHOLOGUE AFUA_6G14510)-RELATED"/>
    <property type="match status" value="1"/>
</dbReference>
<reference evidence="4 5" key="1">
    <citation type="submission" date="2019-09" db="EMBL/GenBank/DDBJ databases">
        <title>Actinomadura physcomitrii sp. nov., a novel actinomycete isolated from moss [Physcomitrium sphaericum (Ludw) Fuernr].</title>
        <authorList>
            <person name="Liu C."/>
            <person name="Zhuang X."/>
        </authorList>
    </citation>
    <scope>NUCLEOTIDE SEQUENCE [LARGE SCALE GENOMIC DNA]</scope>
    <source>
        <strain evidence="4 5">CYP1-1B</strain>
    </source>
</reference>
<dbReference type="SUPFAM" id="SSF51905">
    <property type="entry name" value="FAD/NAD(P)-binding domain"/>
    <property type="match status" value="1"/>
</dbReference>
<keyword evidence="2" id="KW-0503">Monooxygenase</keyword>
<dbReference type="InterPro" id="IPR050493">
    <property type="entry name" value="FAD-dep_Monooxygenase_BioMet"/>
</dbReference>
<dbReference type="AlphaFoldDB" id="A0A6L3VKM9"/>
<accession>A0A6L3VKM9</accession>
<keyword evidence="5" id="KW-1185">Reference proteome</keyword>
<sequence length="385" mass="39819">MTPVRTALVIGGGIAGPVTALALRKAGIDATVYEAHEAERDGGAALTVAPNGLNALEVIGAADAVRAAGRPVPGMVMGDGKGHRFAEFAGLPGLPASHVVARADLNRALHDHAAGQGVAIEHGKRLTGAEETADGVTARFDDGTTATADILVGADGIRSTVRGLIDPAAPGPEYTGLIGIGGFASGSGVTPDPDLMYFAFGARAFLGYWSMPDGRVAWFSNVPEPDAATAFASRNIPPAAWLERLRGLHADDDPGAALLRHSRAEDLFVLGGIEIMPRVPRWHGGRMVLVGDSAHAPSPSSGQGASLAIESAVELARCLRDVPGPSAAFAAYEDLRRPRVEAIAAAAAQTNKEKSAGGPAGPVDPERMFGFVQRFRIDWDERVTA</sequence>
<protein>
    <submittedName>
        <fullName evidence="4">NAD(P)-binding protein</fullName>
    </submittedName>
</protein>
<dbReference type="Gene3D" id="3.50.50.60">
    <property type="entry name" value="FAD/NAD(P)-binding domain"/>
    <property type="match status" value="1"/>
</dbReference>
<dbReference type="EMBL" id="WBMR01000341">
    <property type="protein sequence ID" value="KAB2358688.1"/>
    <property type="molecule type" value="Genomic_DNA"/>
</dbReference>
<dbReference type="PRINTS" id="PR00420">
    <property type="entry name" value="RNGMNOXGNASE"/>
</dbReference>
<evidence type="ECO:0000256" key="2">
    <source>
        <dbReference type="ARBA" id="ARBA00023033"/>
    </source>
</evidence>
<dbReference type="OrthoDB" id="9782160at2"/>
<evidence type="ECO:0000313" key="4">
    <source>
        <dbReference type="EMBL" id="KAB2358688.1"/>
    </source>
</evidence>
<dbReference type="GO" id="GO:0004497">
    <property type="term" value="F:monooxygenase activity"/>
    <property type="evidence" value="ECO:0007669"/>
    <property type="project" value="UniProtKB-KW"/>
</dbReference>